<dbReference type="UniPathway" id="UPA00344"/>
<dbReference type="Proteomes" id="UP000461010">
    <property type="component" value="Unassembled WGS sequence"/>
</dbReference>
<comment type="similarity">
    <text evidence="3 6">Belongs to the MoeA family.</text>
</comment>
<evidence type="ECO:0000259" key="7">
    <source>
        <dbReference type="SMART" id="SM00852"/>
    </source>
</evidence>
<dbReference type="Pfam" id="PF00994">
    <property type="entry name" value="MoCF_biosynth"/>
    <property type="match status" value="1"/>
</dbReference>
<dbReference type="PANTHER" id="PTHR10192">
    <property type="entry name" value="MOLYBDOPTERIN BIOSYNTHESIS PROTEIN"/>
    <property type="match status" value="1"/>
</dbReference>
<dbReference type="Pfam" id="PF03453">
    <property type="entry name" value="MoeA_N"/>
    <property type="match status" value="1"/>
</dbReference>
<dbReference type="CDD" id="cd00887">
    <property type="entry name" value="MoeA"/>
    <property type="match status" value="1"/>
</dbReference>
<keyword evidence="4 6" id="KW-0501">Molybdenum cofactor biosynthesis</keyword>
<keyword evidence="6" id="KW-0460">Magnesium</keyword>
<dbReference type="SMART" id="SM00852">
    <property type="entry name" value="MoCF_biosynth"/>
    <property type="match status" value="1"/>
</dbReference>
<keyword evidence="6" id="KW-0500">Molybdenum</keyword>
<dbReference type="PANTHER" id="PTHR10192:SF5">
    <property type="entry name" value="GEPHYRIN"/>
    <property type="match status" value="1"/>
</dbReference>
<evidence type="ECO:0000313" key="9">
    <source>
        <dbReference type="EMBL" id="KAB7890953.1"/>
    </source>
</evidence>
<accession>A0A6L4WRR3</accession>
<dbReference type="GO" id="GO:0006777">
    <property type="term" value="P:Mo-molybdopterin cofactor biosynthetic process"/>
    <property type="evidence" value="ECO:0007669"/>
    <property type="project" value="UniProtKB-UniRule"/>
</dbReference>
<sequence length="419" mass="45700">MSNKLNFLDFEEAVKISLNLAKTTTLKEIVPISKALGRIVSSDVICKKNLPSFNNSAMDGFAFKIADSGKTLKIKKVIFAGDKGSDVEAILNEGECYKIMTGAKVPSDVDTIIPIENCIDANEKTVTLPNDLKVGSNLRLKGEEQKEGNVLFKKGEVINSSHITLLASQGLMMIEVFKQISIAVVSTGNELKEPWEEANEEEIYNCNSYALVSLLEEAGFCATYSGVVPDNLEESINFISNLKTFDVIITTGGISMGDADFVGEAFVQNGLQTAFHGVNVKPGRPIMMGSMESDKKQTFVMCLPGNPLTAMVNMQLFAIPVLNKIQGNSGFYHDVVIAKNQESFKTKKGRVNLVLGNCENGGFNVTRNNKYGSGMITALYESNCILVTSENTAGVEAEQMVKLIKFNNKFLSKTVNIFN</sequence>
<keyword evidence="10" id="KW-1185">Reference proteome</keyword>
<dbReference type="InterPro" id="IPR036135">
    <property type="entry name" value="MoeA_linker/N_sf"/>
</dbReference>
<dbReference type="Gene3D" id="3.90.105.10">
    <property type="entry name" value="Molybdopterin biosynthesis moea protein, domain 2"/>
    <property type="match status" value="1"/>
</dbReference>
<dbReference type="InterPro" id="IPR036425">
    <property type="entry name" value="MoaB/Mog-like_dom_sf"/>
</dbReference>
<evidence type="ECO:0000313" key="8">
    <source>
        <dbReference type="EMBL" id="KAB7887784.1"/>
    </source>
</evidence>
<dbReference type="Proteomes" id="UP000472839">
    <property type="component" value="Unassembled WGS sequence"/>
</dbReference>
<name>A0A6L4WRR3_9BACT</name>
<keyword evidence="6" id="KW-0479">Metal-binding</keyword>
<feature type="domain" description="MoaB/Mog" evidence="7">
    <location>
        <begin position="183"/>
        <end position="324"/>
    </location>
</feature>
<keyword evidence="6" id="KW-0808">Transferase</keyword>
<dbReference type="InterPro" id="IPR038987">
    <property type="entry name" value="MoeA-like"/>
</dbReference>
<dbReference type="EMBL" id="WFKK01000030">
    <property type="protein sequence ID" value="KAB7887784.1"/>
    <property type="molecule type" value="Genomic_DNA"/>
</dbReference>
<dbReference type="Gene3D" id="2.170.190.11">
    <property type="entry name" value="Molybdopterin biosynthesis moea protein, domain 3"/>
    <property type="match status" value="1"/>
</dbReference>
<evidence type="ECO:0000256" key="1">
    <source>
        <dbReference type="ARBA" id="ARBA00002901"/>
    </source>
</evidence>
<evidence type="ECO:0000313" key="11">
    <source>
        <dbReference type="Proteomes" id="UP000472839"/>
    </source>
</evidence>
<dbReference type="SUPFAM" id="SSF53218">
    <property type="entry name" value="Molybdenum cofactor biosynthesis proteins"/>
    <property type="match status" value="1"/>
</dbReference>
<dbReference type="SUPFAM" id="SSF63867">
    <property type="entry name" value="MoeA C-terminal domain-like"/>
    <property type="match status" value="1"/>
</dbReference>
<dbReference type="InterPro" id="IPR001453">
    <property type="entry name" value="MoaB/Mog_dom"/>
</dbReference>
<comment type="function">
    <text evidence="1 6">Catalyzes the insertion of molybdate into adenylated molybdopterin with the concomitant release of AMP.</text>
</comment>
<comment type="catalytic activity">
    <reaction evidence="5">
        <text>adenylyl-molybdopterin + molybdate = Mo-molybdopterin + AMP + H(+)</text>
        <dbReference type="Rhea" id="RHEA:35047"/>
        <dbReference type="ChEBI" id="CHEBI:15378"/>
        <dbReference type="ChEBI" id="CHEBI:36264"/>
        <dbReference type="ChEBI" id="CHEBI:62727"/>
        <dbReference type="ChEBI" id="CHEBI:71302"/>
        <dbReference type="ChEBI" id="CHEBI:456215"/>
        <dbReference type="EC" id="2.10.1.1"/>
    </reaction>
</comment>
<organism evidence="8 11">
    <name type="scientific">Poseidonibacter ostreae</name>
    <dbReference type="NCBI Taxonomy" id="2654171"/>
    <lineage>
        <taxon>Bacteria</taxon>
        <taxon>Pseudomonadati</taxon>
        <taxon>Campylobacterota</taxon>
        <taxon>Epsilonproteobacteria</taxon>
        <taxon>Campylobacterales</taxon>
        <taxon>Arcobacteraceae</taxon>
        <taxon>Poseidonibacter</taxon>
    </lineage>
</organism>
<dbReference type="Pfam" id="PF03454">
    <property type="entry name" value="MoeA_C"/>
    <property type="match status" value="1"/>
</dbReference>
<evidence type="ECO:0000256" key="2">
    <source>
        <dbReference type="ARBA" id="ARBA00005046"/>
    </source>
</evidence>
<dbReference type="GO" id="GO:0046872">
    <property type="term" value="F:metal ion binding"/>
    <property type="evidence" value="ECO:0007669"/>
    <property type="project" value="UniProtKB-UniRule"/>
</dbReference>
<comment type="caution">
    <text evidence="8">The sequence shown here is derived from an EMBL/GenBank/DDBJ whole genome shotgun (WGS) entry which is preliminary data.</text>
</comment>
<dbReference type="GO" id="GO:0061599">
    <property type="term" value="F:molybdopterin molybdotransferase activity"/>
    <property type="evidence" value="ECO:0007669"/>
    <property type="project" value="UniProtKB-UniRule"/>
</dbReference>
<dbReference type="NCBIfam" id="TIGR00177">
    <property type="entry name" value="molyb_syn"/>
    <property type="match status" value="1"/>
</dbReference>
<evidence type="ECO:0000256" key="4">
    <source>
        <dbReference type="ARBA" id="ARBA00023150"/>
    </source>
</evidence>
<dbReference type="SUPFAM" id="SSF63882">
    <property type="entry name" value="MoeA N-terminal region -like"/>
    <property type="match status" value="1"/>
</dbReference>
<dbReference type="Gene3D" id="3.40.980.10">
    <property type="entry name" value="MoaB/Mog-like domain"/>
    <property type="match status" value="1"/>
</dbReference>
<evidence type="ECO:0000256" key="6">
    <source>
        <dbReference type="RuleBase" id="RU365090"/>
    </source>
</evidence>
<protein>
    <recommendedName>
        <fullName evidence="6">Molybdopterin molybdenumtransferase</fullName>
        <ecNumber evidence="6">2.10.1.1</ecNumber>
    </recommendedName>
</protein>
<evidence type="ECO:0000256" key="5">
    <source>
        <dbReference type="ARBA" id="ARBA00047317"/>
    </source>
</evidence>
<dbReference type="EMBL" id="WFKJ01000020">
    <property type="protein sequence ID" value="KAB7890953.1"/>
    <property type="molecule type" value="Genomic_DNA"/>
</dbReference>
<dbReference type="GO" id="GO:0005829">
    <property type="term" value="C:cytosol"/>
    <property type="evidence" value="ECO:0007669"/>
    <property type="project" value="TreeGrafter"/>
</dbReference>
<dbReference type="InterPro" id="IPR005110">
    <property type="entry name" value="MoeA_linker/N"/>
</dbReference>
<dbReference type="RefSeq" id="WP_152189939.1">
    <property type="nucleotide sequence ID" value="NZ_WFKJ01000020.1"/>
</dbReference>
<comment type="cofactor">
    <cofactor evidence="6">
        <name>Mg(2+)</name>
        <dbReference type="ChEBI" id="CHEBI:18420"/>
    </cofactor>
</comment>
<dbReference type="Gene3D" id="2.40.340.10">
    <property type="entry name" value="MoeA, C-terminal, domain IV"/>
    <property type="match status" value="1"/>
</dbReference>
<evidence type="ECO:0000256" key="3">
    <source>
        <dbReference type="ARBA" id="ARBA00010763"/>
    </source>
</evidence>
<proteinExistence type="inferred from homology"/>
<dbReference type="InterPro" id="IPR005111">
    <property type="entry name" value="MoeA_C_domain_IV"/>
</dbReference>
<evidence type="ECO:0000313" key="10">
    <source>
        <dbReference type="Proteomes" id="UP000461010"/>
    </source>
</evidence>
<dbReference type="AlphaFoldDB" id="A0A6L4WRR3"/>
<dbReference type="InterPro" id="IPR036688">
    <property type="entry name" value="MoeA_C_domain_IV_sf"/>
</dbReference>
<comment type="pathway">
    <text evidence="2 6">Cofactor biosynthesis; molybdopterin biosynthesis.</text>
</comment>
<dbReference type="EC" id="2.10.1.1" evidence="6"/>
<reference evidence="10 11" key="1">
    <citation type="submission" date="2019-10" db="EMBL/GenBank/DDBJ databases">
        <title>Poseidonibacter ostreae sp. nov., isolated from the gut of the Ostrea denselamellosa.</title>
        <authorList>
            <person name="Choi A."/>
        </authorList>
    </citation>
    <scope>NUCLEOTIDE SEQUENCE [LARGE SCALE GENOMIC DNA]</scope>
    <source>
        <strain evidence="8 11">SJOD-M-33</strain>
        <strain evidence="9 10">SJOD-M-5</strain>
    </source>
</reference>
<gene>
    <name evidence="9" type="ORF">GBG18_07760</name>
    <name evidence="8" type="ORF">GBG19_10295</name>
</gene>